<dbReference type="GO" id="GO:0016787">
    <property type="term" value="F:hydrolase activity"/>
    <property type="evidence" value="ECO:0007669"/>
    <property type="project" value="UniProtKB-KW"/>
</dbReference>
<keyword evidence="3 4" id="KW-0238">DNA-binding</keyword>
<accession>A0A6B0GRJ8</accession>
<evidence type="ECO:0000256" key="5">
    <source>
        <dbReference type="SAM" id="Coils"/>
    </source>
</evidence>
<keyword evidence="8" id="KW-0540">Nuclease</keyword>
<comment type="caution">
    <text evidence="8">The sequence shown here is derived from an EMBL/GenBank/DDBJ whole genome shotgun (WGS) entry which is preliminary data.</text>
</comment>
<dbReference type="OrthoDB" id="15514at2157"/>
<dbReference type="GO" id="GO:0005524">
    <property type="term" value="F:ATP binding"/>
    <property type="evidence" value="ECO:0007669"/>
    <property type="project" value="UniProtKB-UniRule"/>
</dbReference>
<feature type="region of interest" description="Disordered" evidence="6">
    <location>
        <begin position="442"/>
        <end position="468"/>
    </location>
</feature>
<keyword evidence="4" id="KW-0378">Hydrolase</keyword>
<evidence type="ECO:0000313" key="8">
    <source>
        <dbReference type="EMBL" id="MWG34745.1"/>
    </source>
</evidence>
<keyword evidence="9" id="KW-1185">Reference proteome</keyword>
<feature type="compositionally biased region" description="Polar residues" evidence="6">
    <location>
        <begin position="453"/>
        <end position="463"/>
    </location>
</feature>
<comment type="function">
    <text evidence="4">Has ATPase and non-specific DNA-binding activities.</text>
</comment>
<dbReference type="GO" id="GO:0140664">
    <property type="term" value="F:ATP-dependent DNA damage sensor activity"/>
    <property type="evidence" value="ECO:0007669"/>
    <property type="project" value="InterPro"/>
</dbReference>
<feature type="coiled-coil region" evidence="5">
    <location>
        <begin position="371"/>
        <end position="398"/>
    </location>
</feature>
<comment type="similarity">
    <text evidence="4">Belongs to the DNA mismatch repair MutS family. Archaeal Muts2 subfamily.</text>
</comment>
<dbReference type="AlphaFoldDB" id="A0A6B0GRJ8"/>
<evidence type="ECO:0000256" key="6">
    <source>
        <dbReference type="SAM" id="MobiDB-lite"/>
    </source>
</evidence>
<dbReference type="PANTHER" id="PTHR11361">
    <property type="entry name" value="DNA MISMATCH REPAIR PROTEIN MUTS FAMILY MEMBER"/>
    <property type="match status" value="1"/>
</dbReference>
<keyword evidence="8" id="KW-0255">Endonuclease</keyword>
<dbReference type="InterPro" id="IPR045076">
    <property type="entry name" value="MutS"/>
</dbReference>
<dbReference type="GO" id="GO:0004519">
    <property type="term" value="F:endonuclease activity"/>
    <property type="evidence" value="ECO:0007669"/>
    <property type="project" value="UniProtKB-KW"/>
</dbReference>
<dbReference type="PANTHER" id="PTHR11361:SF125">
    <property type="entry name" value="DNA-BINDING PROTEIN MUTS2"/>
    <property type="match status" value="1"/>
</dbReference>
<evidence type="ECO:0000256" key="3">
    <source>
        <dbReference type="ARBA" id="ARBA00023125"/>
    </source>
</evidence>
<evidence type="ECO:0000256" key="2">
    <source>
        <dbReference type="ARBA" id="ARBA00022840"/>
    </source>
</evidence>
<proteinExistence type="inferred from homology"/>
<reference evidence="8 9" key="1">
    <citation type="submission" date="2019-12" db="EMBL/GenBank/DDBJ databases">
        <title>Halocatena pleomorpha gen. nov. sp. nov., an extremely halophilic archaeon of family Halobacteriaceae isolated from saltpan soil.</title>
        <authorList>
            <person name="Pal Y."/>
            <person name="Verma A."/>
            <person name="Krishnamurthi S."/>
            <person name="Kumar P."/>
        </authorList>
    </citation>
    <scope>NUCLEOTIDE SEQUENCE [LARGE SCALE GENOMIC DNA]</scope>
    <source>
        <strain evidence="8 9">JCM 16495</strain>
    </source>
</reference>
<dbReference type="Pfam" id="PF14520">
    <property type="entry name" value="HHH_5"/>
    <property type="match status" value="1"/>
</dbReference>
<dbReference type="GO" id="GO:0030983">
    <property type="term" value="F:mismatched DNA binding"/>
    <property type="evidence" value="ECO:0007669"/>
    <property type="project" value="InterPro"/>
</dbReference>
<sequence length="682" mass="73387">MDLEAIQGVGSKTADRLRQLDDAERALEAGDVAALARAPGITEGTAARIARNAIRQRHGDTEDFLRTDRARELYGEALSLVQERAVTEYARKRLETFYPSASASRIAEVQAFVEAAAEHDPTPEVREALAGVEPLTEPRDLRVRDRCVATGDAETYARAEAAFPEVSVELVEDATGIGELARGYSTVVVLDERFAGLDIDGDVRVLPDAFDRVDEVVPERLLRFFADNRERLAAAATVHERAGLDPACDLDVLRDGLERLTDDGTVKGDADLHRLRDAVDDLDVAVSTAESVANDRLREAIQSQDVTIEGADLLSLVEQGARVDSLLETELADEFDAAIAAARDHLADALAVPDYDDLVEQAFVEEPTFPVEHQEEAVNRLRRELKAARDRRAATLKATLAADLADLRDPAGTLVRAALDLDVELAVARYAADFDCTVPEFVERDGDGAEGTSAGSRTASRSGDGTDAGLVVEGGRSPLLDVDFEEVDPVDYGVEGVALLSGVNSGGKTSTIDLVGLVVVLAQMGLPVPAERVELRRFDALHYQAKSQGTLDAGAFEATLREFGDLVEGPGVRLVLVDELESITEPGASARIIAGILESLHEQRATAVFVSHLAGEIRDATEFDVQVDGIEAVGLVDGELQVNRSPVKGRLARSTPELIVEKLADDAGDGDGFYRRLLAKFE</sequence>
<dbReference type="Gene3D" id="1.10.150.20">
    <property type="entry name" value="5' to 3' exonuclease, C-terminal subdomain"/>
    <property type="match status" value="1"/>
</dbReference>
<dbReference type="SUPFAM" id="SSF47781">
    <property type="entry name" value="RuvA domain 2-like"/>
    <property type="match status" value="1"/>
</dbReference>
<dbReference type="InterPro" id="IPR012401">
    <property type="entry name" value="DNA-bd_MutS2_arc"/>
</dbReference>
<evidence type="ECO:0000256" key="4">
    <source>
        <dbReference type="HAMAP-Rule" id="MF_00971"/>
    </source>
</evidence>
<keyword evidence="1 4" id="KW-0547">Nucleotide-binding</keyword>
<evidence type="ECO:0000313" key="9">
    <source>
        <dbReference type="Proteomes" id="UP000451471"/>
    </source>
</evidence>
<dbReference type="PIRSF" id="PIRSF029254">
    <property type="entry name" value="MutS_C_archaeal"/>
    <property type="match status" value="1"/>
</dbReference>
<dbReference type="Pfam" id="PF00488">
    <property type="entry name" value="MutS_V"/>
    <property type="match status" value="1"/>
</dbReference>
<feature type="binding site" evidence="4">
    <location>
        <begin position="502"/>
        <end position="509"/>
    </location>
    <ligand>
        <name>ATP</name>
        <dbReference type="ChEBI" id="CHEBI:30616"/>
    </ligand>
</feature>
<evidence type="ECO:0000259" key="7">
    <source>
        <dbReference type="SMART" id="SM00534"/>
    </source>
</evidence>
<organism evidence="8 9">
    <name type="scientific">Halomarina oriensis</name>
    <dbReference type="NCBI Taxonomy" id="671145"/>
    <lineage>
        <taxon>Archaea</taxon>
        <taxon>Methanobacteriati</taxon>
        <taxon>Methanobacteriota</taxon>
        <taxon>Stenosarchaea group</taxon>
        <taxon>Halobacteria</taxon>
        <taxon>Halobacteriales</taxon>
        <taxon>Natronomonadaceae</taxon>
        <taxon>Halomarina</taxon>
    </lineage>
</organism>
<evidence type="ECO:0000256" key="1">
    <source>
        <dbReference type="ARBA" id="ARBA00022741"/>
    </source>
</evidence>
<dbReference type="SMART" id="SM00534">
    <property type="entry name" value="MUTSac"/>
    <property type="match status" value="1"/>
</dbReference>
<feature type="domain" description="DNA mismatch repair proteins mutS family" evidence="7">
    <location>
        <begin position="495"/>
        <end position="682"/>
    </location>
</feature>
<dbReference type="InterPro" id="IPR027417">
    <property type="entry name" value="P-loop_NTPase"/>
</dbReference>
<dbReference type="Proteomes" id="UP000451471">
    <property type="component" value="Unassembled WGS sequence"/>
</dbReference>
<dbReference type="RefSeq" id="WP_158204388.1">
    <property type="nucleotide sequence ID" value="NZ_WSZK01000015.1"/>
</dbReference>
<dbReference type="InterPro" id="IPR010994">
    <property type="entry name" value="RuvA_2-like"/>
</dbReference>
<gene>
    <name evidence="4" type="primary">mutS2</name>
    <name evidence="8" type="ORF">GQS65_09625</name>
</gene>
<comment type="cofactor">
    <cofactor evidence="4">
        <name>a divalent metal cation</name>
        <dbReference type="ChEBI" id="CHEBI:60240"/>
    </cofactor>
</comment>
<keyword evidence="5" id="KW-0175">Coiled coil</keyword>
<dbReference type="EMBL" id="WSZK01000015">
    <property type="protein sequence ID" value="MWG34745.1"/>
    <property type="molecule type" value="Genomic_DNA"/>
</dbReference>
<dbReference type="SUPFAM" id="SSF52540">
    <property type="entry name" value="P-loop containing nucleoside triphosphate hydrolases"/>
    <property type="match status" value="1"/>
</dbReference>
<dbReference type="HAMAP" id="MF_00971">
    <property type="entry name" value="MutS2_archaea"/>
    <property type="match status" value="1"/>
</dbReference>
<dbReference type="InterPro" id="IPR000432">
    <property type="entry name" value="DNA_mismatch_repair_MutS_C"/>
</dbReference>
<keyword evidence="2 4" id="KW-0067">ATP-binding</keyword>
<dbReference type="GO" id="GO:0006298">
    <property type="term" value="P:mismatch repair"/>
    <property type="evidence" value="ECO:0007669"/>
    <property type="project" value="InterPro"/>
</dbReference>
<protein>
    <recommendedName>
        <fullName evidence="4">DNA-binding protein MutS2</fullName>
    </recommendedName>
</protein>
<name>A0A6B0GRJ8_9EURY</name>
<dbReference type="Gene3D" id="3.40.50.300">
    <property type="entry name" value="P-loop containing nucleotide triphosphate hydrolases"/>
    <property type="match status" value="1"/>
</dbReference>